<keyword evidence="3" id="KW-1185">Reference proteome</keyword>
<evidence type="ECO:0000256" key="1">
    <source>
        <dbReference type="SAM" id="MobiDB-lite"/>
    </source>
</evidence>
<reference evidence="2 3" key="1">
    <citation type="submission" date="2023-08" db="EMBL/GenBank/DDBJ databases">
        <title>Black Yeasts Isolated from many extreme environments.</title>
        <authorList>
            <person name="Coleine C."/>
            <person name="Stajich J.E."/>
            <person name="Selbmann L."/>
        </authorList>
    </citation>
    <scope>NUCLEOTIDE SEQUENCE [LARGE SCALE GENOMIC DNA]</scope>
    <source>
        <strain evidence="2 3">CCFEE 536</strain>
    </source>
</reference>
<dbReference type="EMBL" id="JAVRRA010004751">
    <property type="protein sequence ID" value="KAK5275301.1"/>
    <property type="molecule type" value="Genomic_DNA"/>
</dbReference>
<dbReference type="Proteomes" id="UP001357485">
    <property type="component" value="Unassembled WGS sequence"/>
</dbReference>
<sequence length="71" mass="7620">MDSTSGADTPAGLEQQLRSMILGNVKVQQEPPQTRGPRPQGHPRTRHLNNNNAAKGPEKAINEPRVPASAT</sequence>
<feature type="non-terminal residue" evidence="2">
    <location>
        <position position="71"/>
    </location>
</feature>
<comment type="caution">
    <text evidence="2">The sequence shown here is derived from an EMBL/GenBank/DDBJ whole genome shotgun (WGS) entry which is preliminary data.</text>
</comment>
<feature type="region of interest" description="Disordered" evidence="1">
    <location>
        <begin position="24"/>
        <end position="71"/>
    </location>
</feature>
<name>A0ABR0M0M9_9PEZI</name>
<evidence type="ECO:0000313" key="3">
    <source>
        <dbReference type="Proteomes" id="UP001357485"/>
    </source>
</evidence>
<evidence type="ECO:0000313" key="2">
    <source>
        <dbReference type="EMBL" id="KAK5275301.1"/>
    </source>
</evidence>
<accession>A0ABR0M0M9</accession>
<organism evidence="2 3">
    <name type="scientific">Cryomyces antarcticus</name>
    <dbReference type="NCBI Taxonomy" id="329879"/>
    <lineage>
        <taxon>Eukaryota</taxon>
        <taxon>Fungi</taxon>
        <taxon>Dikarya</taxon>
        <taxon>Ascomycota</taxon>
        <taxon>Pezizomycotina</taxon>
        <taxon>Dothideomycetes</taxon>
        <taxon>Dothideomycetes incertae sedis</taxon>
        <taxon>Cryomyces</taxon>
    </lineage>
</organism>
<gene>
    <name evidence="2" type="ORF">LTR16_012597</name>
</gene>
<protein>
    <submittedName>
        <fullName evidence="2">Uncharacterized protein</fullName>
    </submittedName>
</protein>
<proteinExistence type="predicted"/>